<feature type="binding site" evidence="9">
    <location>
        <position position="331"/>
    </location>
    <ligand>
        <name>substrate</name>
    </ligand>
</feature>
<feature type="binding site" evidence="9">
    <location>
        <position position="299"/>
    </location>
    <ligand>
        <name>substrate</name>
    </ligand>
</feature>
<dbReference type="GO" id="GO:0004553">
    <property type="term" value="F:hydrolase activity, hydrolyzing O-glycosyl compounds"/>
    <property type="evidence" value="ECO:0007669"/>
    <property type="project" value="InterPro"/>
</dbReference>
<dbReference type="Proteomes" id="UP000578112">
    <property type="component" value="Unassembled WGS sequence"/>
</dbReference>
<evidence type="ECO:0000256" key="6">
    <source>
        <dbReference type="ARBA" id="ARBA00023295"/>
    </source>
</evidence>
<gene>
    <name evidence="13" type="ORF">BJ971_006969</name>
</gene>
<keyword evidence="3 11" id="KW-0136">Cellulose degradation</keyword>
<dbReference type="InterPro" id="IPR036434">
    <property type="entry name" value="Beta_cellobiohydrolase_sf"/>
</dbReference>
<feature type="binding site" evidence="9">
    <location>
        <position position="255"/>
    </location>
    <ligand>
        <name>substrate</name>
    </ligand>
</feature>
<dbReference type="PANTHER" id="PTHR34876:SF4">
    <property type="entry name" value="1,4-BETA-D-GLUCAN CELLOBIOHYDROLASE C-RELATED"/>
    <property type="match status" value="1"/>
</dbReference>
<feature type="binding site" evidence="9">
    <location>
        <position position="227"/>
    </location>
    <ligand>
        <name>substrate</name>
    </ligand>
</feature>
<evidence type="ECO:0000256" key="12">
    <source>
        <dbReference type="SAM" id="MobiDB-lite"/>
    </source>
</evidence>
<organism evidence="13 14">
    <name type="scientific">Actinoplanes digitatis</name>
    <dbReference type="NCBI Taxonomy" id="1868"/>
    <lineage>
        <taxon>Bacteria</taxon>
        <taxon>Bacillati</taxon>
        <taxon>Actinomycetota</taxon>
        <taxon>Actinomycetes</taxon>
        <taxon>Micromonosporales</taxon>
        <taxon>Micromonosporaceae</taxon>
        <taxon>Actinoplanes</taxon>
    </lineage>
</organism>
<feature type="active site" description="Proton acceptor" evidence="8">
    <location>
        <position position="333"/>
    </location>
</feature>
<keyword evidence="2 11" id="KW-0378">Hydrolase</keyword>
<keyword evidence="5 11" id="KW-0119">Carbohydrate metabolism</keyword>
<evidence type="ECO:0000256" key="1">
    <source>
        <dbReference type="ARBA" id="ARBA00022729"/>
    </source>
</evidence>
<reference evidence="13 14" key="1">
    <citation type="submission" date="2020-08" db="EMBL/GenBank/DDBJ databases">
        <title>Sequencing the genomes of 1000 actinobacteria strains.</title>
        <authorList>
            <person name="Klenk H.-P."/>
        </authorList>
    </citation>
    <scope>NUCLEOTIDE SEQUENCE [LARGE SCALE GENOMIC DNA]</scope>
    <source>
        <strain evidence="13 14">DSM 43149</strain>
    </source>
</reference>
<accession>A0A7W7I596</accession>
<dbReference type="EC" id="3.2.1.-" evidence="11"/>
<evidence type="ECO:0000313" key="13">
    <source>
        <dbReference type="EMBL" id="MBB4766413.1"/>
    </source>
</evidence>
<dbReference type="Pfam" id="PF01341">
    <property type="entry name" value="Glyco_hydro_6"/>
    <property type="match status" value="1"/>
</dbReference>
<keyword evidence="4" id="KW-1015">Disulfide bond</keyword>
<dbReference type="PIRSF" id="PIRSF001100">
    <property type="entry name" value="Beta_cellobiohydrolase"/>
    <property type="match status" value="1"/>
</dbReference>
<feature type="binding site" evidence="9">
    <location>
        <position position="327"/>
    </location>
    <ligand>
        <name>substrate</name>
    </ligand>
</feature>
<evidence type="ECO:0000256" key="9">
    <source>
        <dbReference type="PIRSR" id="PIRSR001100-2"/>
    </source>
</evidence>
<feature type="active site" description="Proton donor" evidence="8 10">
    <location>
        <position position="181"/>
    </location>
</feature>
<dbReference type="PRINTS" id="PR00733">
    <property type="entry name" value="GLHYDRLASE6"/>
</dbReference>
<dbReference type="Gene3D" id="3.20.20.40">
    <property type="entry name" value="1, 4-beta cellobiohydrolase"/>
    <property type="match status" value="1"/>
</dbReference>
<name>A0A7W7I596_9ACTN</name>
<evidence type="ECO:0000256" key="7">
    <source>
        <dbReference type="ARBA" id="ARBA00023326"/>
    </source>
</evidence>
<keyword evidence="14" id="KW-1185">Reference proteome</keyword>
<dbReference type="PANTHER" id="PTHR34876">
    <property type="match status" value="1"/>
</dbReference>
<dbReference type="AlphaFoldDB" id="A0A7W7I596"/>
<keyword evidence="7 11" id="KW-0624">Polysaccharide degradation</keyword>
<comment type="similarity">
    <text evidence="11">Belongs to the glycosyl hydrolase family 6.</text>
</comment>
<evidence type="ECO:0000313" key="14">
    <source>
        <dbReference type="Proteomes" id="UP000578112"/>
    </source>
</evidence>
<evidence type="ECO:0000256" key="2">
    <source>
        <dbReference type="ARBA" id="ARBA00022801"/>
    </source>
</evidence>
<evidence type="ECO:0000256" key="11">
    <source>
        <dbReference type="RuleBase" id="RU361186"/>
    </source>
</evidence>
<dbReference type="RefSeq" id="WP_239087702.1">
    <property type="nucleotide sequence ID" value="NZ_BOMK01000053.1"/>
</dbReference>
<evidence type="ECO:0000256" key="3">
    <source>
        <dbReference type="ARBA" id="ARBA00023001"/>
    </source>
</evidence>
<proteinExistence type="inferred from homology"/>
<evidence type="ECO:0000256" key="4">
    <source>
        <dbReference type="ARBA" id="ARBA00023157"/>
    </source>
</evidence>
<sequence length="359" mass="37746">MANLRSMRPHWPILAAGLSLALVLAAIVTLSTRGADSPVVAGPSASTERREPVTPEASGGGRLSDRRLYVDPNGSAARQAVEWESAGRTAEARIIRRIADRPTATWFADAAPGYSQRAQSLVTAAAAAGQLPVLTLYNIPGRDCAGHSAGGAADAADYRTWVRTLAGSLSGHPALIVLEPDAIPQAVQGCLSEDDAEQRYALLAEAVEALRAAPGVLVYLDAGNPTWITQPARLVAALRKSGLDRAYGFSLNVANFETTADNITYGSRLSTLLRGAHFVVDTSRNGNGPAQKGAGDRHWCNPPGRALGEEPTTRTGVPLADAFLWVKRPGESDGACGSGAPPAGQWWSRYALDLARPRS</sequence>
<feature type="binding site" evidence="9">
    <location>
        <position position="106"/>
    </location>
    <ligand>
        <name>substrate</name>
    </ligand>
</feature>
<comment type="caution">
    <text evidence="13">The sequence shown here is derived from an EMBL/GenBank/DDBJ whole genome shotgun (WGS) entry which is preliminary data.</text>
</comment>
<keyword evidence="6 11" id="KW-0326">Glycosidase</keyword>
<feature type="region of interest" description="Disordered" evidence="12">
    <location>
        <begin position="35"/>
        <end position="67"/>
    </location>
</feature>
<dbReference type="InterPro" id="IPR001524">
    <property type="entry name" value="Glyco_hydro_6_CS"/>
</dbReference>
<keyword evidence="1" id="KW-0732">Signal</keyword>
<dbReference type="GO" id="GO:0030245">
    <property type="term" value="P:cellulose catabolic process"/>
    <property type="evidence" value="ECO:0007669"/>
    <property type="project" value="UniProtKB-KW"/>
</dbReference>
<evidence type="ECO:0000256" key="5">
    <source>
        <dbReference type="ARBA" id="ARBA00023277"/>
    </source>
</evidence>
<dbReference type="SUPFAM" id="SSF51989">
    <property type="entry name" value="Glycosyl hydrolases family 6, cellulases"/>
    <property type="match status" value="1"/>
</dbReference>
<dbReference type="InterPro" id="IPR016288">
    <property type="entry name" value="Beta_cellobiohydrolase"/>
</dbReference>
<evidence type="ECO:0000256" key="10">
    <source>
        <dbReference type="PROSITE-ProRule" id="PRU10057"/>
    </source>
</evidence>
<protein>
    <recommendedName>
        <fullName evidence="11">Glucanase</fullName>
        <ecNumber evidence="11">3.2.1.-</ecNumber>
    </recommendedName>
</protein>
<dbReference type="PROSITE" id="PS00656">
    <property type="entry name" value="GLYCOSYL_HYDROL_F6_2"/>
    <property type="match status" value="1"/>
</dbReference>
<dbReference type="EMBL" id="JACHNH010000001">
    <property type="protein sequence ID" value="MBB4766413.1"/>
    <property type="molecule type" value="Genomic_DNA"/>
</dbReference>
<evidence type="ECO:0000256" key="8">
    <source>
        <dbReference type="PIRSR" id="PIRSR001100-1"/>
    </source>
</evidence>